<organism evidence="13 14">
    <name type="scientific">Saitozyma podzolica</name>
    <dbReference type="NCBI Taxonomy" id="1890683"/>
    <lineage>
        <taxon>Eukaryota</taxon>
        <taxon>Fungi</taxon>
        <taxon>Dikarya</taxon>
        <taxon>Basidiomycota</taxon>
        <taxon>Agaricomycotina</taxon>
        <taxon>Tremellomycetes</taxon>
        <taxon>Tremellales</taxon>
        <taxon>Trimorphomycetaceae</taxon>
        <taxon>Saitozyma</taxon>
    </lineage>
</organism>
<dbReference type="SUPFAM" id="SSF53790">
    <property type="entry name" value="Tetrapyrrole methylase"/>
    <property type="match status" value="1"/>
</dbReference>
<dbReference type="NCBIfam" id="TIGR01469">
    <property type="entry name" value="cobA_cysG_Cterm"/>
    <property type="match status" value="1"/>
</dbReference>
<dbReference type="Pfam" id="PF13241">
    <property type="entry name" value="NAD_binding_7"/>
    <property type="match status" value="1"/>
</dbReference>
<accession>A0A427YPV7</accession>
<dbReference type="EC" id="1.3.1.76" evidence="1"/>
<evidence type="ECO:0000256" key="10">
    <source>
        <dbReference type="SAM" id="MobiDB-lite"/>
    </source>
</evidence>
<comment type="similarity">
    <text evidence="9">In the N-terminal section; belongs to the precorrin methyltransferase family.</text>
</comment>
<dbReference type="InterPro" id="IPR014776">
    <property type="entry name" value="4pyrrole_Mease_sub2"/>
</dbReference>
<evidence type="ECO:0000313" key="14">
    <source>
        <dbReference type="Proteomes" id="UP000279259"/>
    </source>
</evidence>
<evidence type="ECO:0000259" key="11">
    <source>
        <dbReference type="Pfam" id="PF00590"/>
    </source>
</evidence>
<keyword evidence="8" id="KW-0627">Porphyrin biosynthesis</keyword>
<evidence type="ECO:0000256" key="9">
    <source>
        <dbReference type="ARBA" id="ARBA00035662"/>
    </source>
</evidence>
<keyword evidence="5" id="KW-0949">S-adenosyl-L-methionine</keyword>
<dbReference type="PANTHER" id="PTHR45790">
    <property type="entry name" value="SIROHEME SYNTHASE-RELATED"/>
    <property type="match status" value="1"/>
</dbReference>
<dbReference type="InterPro" id="IPR050161">
    <property type="entry name" value="Siro_Cobalamin_biosynth"/>
</dbReference>
<name>A0A427YPV7_9TREE</name>
<dbReference type="Gene3D" id="3.40.50.720">
    <property type="entry name" value="NAD(P)-binding Rossmann-like Domain"/>
    <property type="match status" value="1"/>
</dbReference>
<reference evidence="13 14" key="1">
    <citation type="submission" date="2018-11" db="EMBL/GenBank/DDBJ databases">
        <title>Genome sequence of Saitozyma podzolica DSM 27192.</title>
        <authorList>
            <person name="Aliyu H."/>
            <person name="Gorte O."/>
            <person name="Ochsenreither K."/>
        </authorList>
    </citation>
    <scope>NUCLEOTIDE SEQUENCE [LARGE SCALE GENOMIC DNA]</scope>
    <source>
        <strain evidence="13 14">DSM 27192</strain>
    </source>
</reference>
<gene>
    <name evidence="13" type="ORF">EHS25_007429</name>
</gene>
<feature type="compositionally biased region" description="Low complexity" evidence="10">
    <location>
        <begin position="1"/>
        <end position="12"/>
    </location>
</feature>
<dbReference type="SUPFAM" id="SSF75615">
    <property type="entry name" value="Siroheme synthase middle domains-like"/>
    <property type="match status" value="1"/>
</dbReference>
<evidence type="ECO:0000259" key="12">
    <source>
        <dbReference type="Pfam" id="PF14824"/>
    </source>
</evidence>
<evidence type="ECO:0000256" key="4">
    <source>
        <dbReference type="ARBA" id="ARBA00022679"/>
    </source>
</evidence>
<evidence type="ECO:0000256" key="2">
    <source>
        <dbReference type="ARBA" id="ARBA00022481"/>
    </source>
</evidence>
<dbReference type="InterPro" id="IPR014777">
    <property type="entry name" value="4pyrrole_Mease_sub1"/>
</dbReference>
<dbReference type="GO" id="GO:0019354">
    <property type="term" value="P:siroheme biosynthetic process"/>
    <property type="evidence" value="ECO:0007669"/>
    <property type="project" value="InterPro"/>
</dbReference>
<dbReference type="AlphaFoldDB" id="A0A427YPV7"/>
<dbReference type="Pfam" id="PF14824">
    <property type="entry name" value="Sirohm_synth_M"/>
    <property type="match status" value="1"/>
</dbReference>
<dbReference type="InterPro" id="IPR035996">
    <property type="entry name" value="4pyrrol_Methylase_sf"/>
</dbReference>
<keyword evidence="4" id="KW-0808">Transferase</keyword>
<keyword evidence="7" id="KW-0520">NAD</keyword>
<evidence type="ECO:0000256" key="8">
    <source>
        <dbReference type="ARBA" id="ARBA00023244"/>
    </source>
</evidence>
<dbReference type="InterPro" id="IPR000878">
    <property type="entry name" value="4pyrrol_Mease"/>
</dbReference>
<protein>
    <recommendedName>
        <fullName evidence="1">precorrin-2 dehydrogenase</fullName>
        <ecNumber evidence="1">1.3.1.76</ecNumber>
    </recommendedName>
</protein>
<dbReference type="SUPFAM" id="SSF51735">
    <property type="entry name" value="NAD(P)-binding Rossmann-fold domains"/>
    <property type="match status" value="1"/>
</dbReference>
<dbReference type="GO" id="GO:0004851">
    <property type="term" value="F:uroporphyrin-III C-methyltransferase activity"/>
    <property type="evidence" value="ECO:0007669"/>
    <property type="project" value="TreeGrafter"/>
</dbReference>
<dbReference type="Pfam" id="PF00590">
    <property type="entry name" value="TP_methylase"/>
    <property type="match status" value="1"/>
</dbReference>
<keyword evidence="14" id="KW-1185">Reference proteome</keyword>
<evidence type="ECO:0000313" key="13">
    <source>
        <dbReference type="EMBL" id="RSH93076.1"/>
    </source>
</evidence>
<evidence type="ECO:0000256" key="1">
    <source>
        <dbReference type="ARBA" id="ARBA00012400"/>
    </source>
</evidence>
<keyword evidence="3" id="KW-0489">Methyltransferase</keyword>
<evidence type="ECO:0000256" key="3">
    <source>
        <dbReference type="ARBA" id="ARBA00022603"/>
    </source>
</evidence>
<evidence type="ECO:0000256" key="5">
    <source>
        <dbReference type="ARBA" id="ARBA00022691"/>
    </source>
</evidence>
<dbReference type="InterPro" id="IPR006366">
    <property type="entry name" value="CobA/CysG_C"/>
</dbReference>
<dbReference type="Gene3D" id="3.30.950.10">
    <property type="entry name" value="Methyltransferase, Cobalt-precorrin-4 Transmethylase, Domain 2"/>
    <property type="match status" value="1"/>
</dbReference>
<dbReference type="STRING" id="1890683.A0A427YPV7"/>
<feature type="domain" description="Tetrapyrrole methylase" evidence="11">
    <location>
        <begin position="334"/>
        <end position="550"/>
    </location>
</feature>
<dbReference type="PANTHER" id="PTHR45790:SF6">
    <property type="entry name" value="UROPORPHYRINOGEN-III C-METHYLTRANSFERASE"/>
    <property type="match status" value="1"/>
</dbReference>
<dbReference type="GO" id="GO:0032259">
    <property type="term" value="P:methylation"/>
    <property type="evidence" value="ECO:0007669"/>
    <property type="project" value="UniProtKB-KW"/>
</dbReference>
<keyword evidence="6" id="KW-0560">Oxidoreductase</keyword>
<sequence length="620" mass="65968">MVNASDSSSAAAGPSTPRAFPTPTRGAALPLTFRPRDQVALVVGSNRLAAVRAFSLLEADASVLVTSREPLESAHEELQYRVAAGEVRYIQSNPPDAGAWQAFLDQQEVSLVAVTDTLIGSSRRSNSSAEDIAAAARKLRVPINVSDLPNLSSFTFPSVHRFPGESGPSTLQVAVSTNGHGCRLAGRIRRDIATRLPSSVGAAVENVGKLRARAMSLSLPEEERRDISEDDVEMPLNTPVPQLGASVAGAECVTSDRDAPEAGTSGDVADAAEARLRRMRWVHQMSEYYSYDALSRLTPSTMGEALSTYSITSPPPALLPHHEGSTATTRQQGRIYLVGSGPGHPGLLTVAALHVLRTATLILSDKLVPAEVLALIPKSTTLHIAKKFPGNAEGAQNEMMELALAGAQKGEVVVRLKQGDPFVYGRGGEEVLYFREHGFESTVIPGVSSALAGPLMMGIPVTQRGVAESLILCTGVGRQGRAVQLPGYIKSRTLLVLMGVARIASIVDVLTSATSQGRDGTAYPRQLPIAVVERASSPDQRVVLSTLEHIEEALRSMEERPPGMMVIGWAALALEGKGRVDVLDGADEAQVVQEWLGGEAWKVREGLSDEWNELLGSVEV</sequence>
<dbReference type="FunFam" id="3.40.1010.10:FF:000006">
    <property type="entry name" value="Siroheme synthase, putative"/>
    <property type="match status" value="1"/>
</dbReference>
<dbReference type="EMBL" id="RSCD01000004">
    <property type="protein sequence ID" value="RSH93076.1"/>
    <property type="molecule type" value="Genomic_DNA"/>
</dbReference>
<dbReference type="InterPro" id="IPR028281">
    <property type="entry name" value="Sirohaem_synthase_central"/>
</dbReference>
<feature type="region of interest" description="Disordered" evidence="10">
    <location>
        <begin position="1"/>
        <end position="24"/>
    </location>
</feature>
<keyword evidence="2" id="KW-0488">Methylation</keyword>
<evidence type="ECO:0000256" key="7">
    <source>
        <dbReference type="ARBA" id="ARBA00023027"/>
    </source>
</evidence>
<dbReference type="CDD" id="cd11642">
    <property type="entry name" value="SUMT"/>
    <property type="match status" value="1"/>
</dbReference>
<evidence type="ECO:0000256" key="6">
    <source>
        <dbReference type="ARBA" id="ARBA00023002"/>
    </source>
</evidence>
<dbReference type="Proteomes" id="UP000279259">
    <property type="component" value="Unassembled WGS sequence"/>
</dbReference>
<proteinExistence type="inferred from homology"/>
<dbReference type="InterPro" id="IPR036291">
    <property type="entry name" value="NAD(P)-bd_dom_sf"/>
</dbReference>
<comment type="caution">
    <text evidence="13">The sequence shown here is derived from an EMBL/GenBank/DDBJ whole genome shotgun (WGS) entry which is preliminary data.</text>
</comment>
<dbReference type="OrthoDB" id="508204at2759"/>
<dbReference type="Gene3D" id="3.40.1010.10">
    <property type="entry name" value="Cobalt-precorrin-4 Transmethylase, Domain 1"/>
    <property type="match status" value="1"/>
</dbReference>
<dbReference type="GO" id="GO:0043115">
    <property type="term" value="F:precorrin-2 dehydrogenase activity"/>
    <property type="evidence" value="ECO:0007669"/>
    <property type="project" value="UniProtKB-EC"/>
</dbReference>
<feature type="domain" description="Siroheme synthase central" evidence="12">
    <location>
        <begin position="171"/>
        <end position="193"/>
    </location>
</feature>